<dbReference type="KEGG" id="hmg:100208962"/>
<dbReference type="OMA" id="EADEQHW"/>
<feature type="transmembrane region" description="Helical" evidence="1">
    <location>
        <begin position="374"/>
        <end position="395"/>
    </location>
</feature>
<reference evidence="3" key="1">
    <citation type="journal article" date="2013" name="Genome Biol. Evol.">
        <title>Punctuated emergences of genetic and phenotypic innovations in eumetazoan, bilaterian, euteleostome, and hominidae ancestors.</title>
        <authorList>
            <person name="Wenger Y."/>
            <person name="Galliot B."/>
        </authorList>
    </citation>
    <scope>NUCLEOTIDE SEQUENCE</scope>
    <source>
        <tissue evidence="3">Whole animals</tissue>
    </source>
</reference>
<feature type="domain" description="C2" evidence="2">
    <location>
        <begin position="129"/>
        <end position="249"/>
    </location>
</feature>
<dbReference type="SMART" id="SM00239">
    <property type="entry name" value="C2"/>
    <property type="match status" value="2"/>
</dbReference>
<protein>
    <submittedName>
        <fullName evidence="3">Synaptotagmin-16</fullName>
    </submittedName>
</protein>
<proteinExistence type="evidence at transcript level"/>
<dbReference type="EMBL" id="HAAD01003617">
    <property type="protein sequence ID" value="CDG69849.1"/>
    <property type="molecule type" value="mRNA"/>
</dbReference>
<dbReference type="Pfam" id="PF00168">
    <property type="entry name" value="C2"/>
    <property type="match status" value="2"/>
</dbReference>
<dbReference type="AlphaFoldDB" id="T2MCG2"/>
<dbReference type="InterPro" id="IPR035892">
    <property type="entry name" value="C2_domain_sf"/>
</dbReference>
<sequence>MTMTENLPIPAIVFLCVICGCMVVLVIVYQLLQRDMCCKIEVGGRSEDKDKNGYKEIVQNFYDLDENEAFTTDEDPISRKSSRRSSRRSSCDIAASQSGCELQIGEDASTYSDQMNARLSFGQDDAYKHGGKIFLDCNYSPSTQQMIIIVIKAADIPSRARGGSSAVQVRLVLLPAKHHRFKTKVRPAANPVFNETFIFQRIDQFIINQSSLRLRIYGQERYNQGRVLGELVIPLKELELLAQKPEDERRMWKTLKPKTLTSSDSLFDVSDTNSITSFGSQLGSNPSLYGGSGTTNTGCHGNTPELLISLCYTSLTGRLTVEVLKATNLKVIQLQRAPDTYVKVSMFNAIGHQLAKSKTSIRRSMYDPDYKETFVFQIIEFDLSSVSLMFSIIVIKKMRRKEILGWFSLGKDNTSEDELKHWREMLHEKGKPVRRWHVLSAVGRSFDDEY</sequence>
<accession>T2MCG2</accession>
<dbReference type="OrthoDB" id="5978493at2759"/>
<dbReference type="CDD" id="cd08408">
    <property type="entry name" value="C2B_Synaptotagmin-14_16"/>
    <property type="match status" value="1"/>
</dbReference>
<evidence type="ECO:0000313" key="3">
    <source>
        <dbReference type="EMBL" id="CDG69849.1"/>
    </source>
</evidence>
<dbReference type="InterPro" id="IPR043541">
    <property type="entry name" value="SYT14/14L/16"/>
</dbReference>
<organism evidence="3">
    <name type="scientific">Hydra vulgaris</name>
    <name type="common">Hydra</name>
    <name type="synonym">Hydra attenuata</name>
    <dbReference type="NCBI Taxonomy" id="6087"/>
    <lineage>
        <taxon>Eukaryota</taxon>
        <taxon>Metazoa</taxon>
        <taxon>Cnidaria</taxon>
        <taxon>Hydrozoa</taxon>
        <taxon>Hydroidolina</taxon>
        <taxon>Anthoathecata</taxon>
        <taxon>Aplanulata</taxon>
        <taxon>Hydridae</taxon>
        <taxon>Hydra</taxon>
    </lineage>
</organism>
<dbReference type="GeneID" id="100208962"/>
<keyword evidence="1" id="KW-0812">Transmembrane</keyword>
<evidence type="ECO:0000259" key="2">
    <source>
        <dbReference type="PROSITE" id="PS50004"/>
    </source>
</evidence>
<dbReference type="CDD" id="cd08389">
    <property type="entry name" value="C2A_Synaptotagmin-14_16"/>
    <property type="match status" value="1"/>
</dbReference>
<dbReference type="GO" id="GO:0005543">
    <property type="term" value="F:phospholipid binding"/>
    <property type="evidence" value="ECO:0007669"/>
    <property type="project" value="TreeGrafter"/>
</dbReference>
<dbReference type="PROSITE" id="PS50004">
    <property type="entry name" value="C2"/>
    <property type="match status" value="2"/>
</dbReference>
<gene>
    <name evidence="3" type="primary">SYT16</name>
</gene>
<evidence type="ECO:0000256" key="1">
    <source>
        <dbReference type="SAM" id="Phobius"/>
    </source>
</evidence>
<name>T2MCG2_HYDVU</name>
<keyword evidence="1" id="KW-1133">Transmembrane helix</keyword>
<dbReference type="SUPFAM" id="SSF49562">
    <property type="entry name" value="C2 domain (Calcium/lipid-binding domain, CaLB)"/>
    <property type="match status" value="2"/>
</dbReference>
<dbReference type="Gene3D" id="2.60.40.150">
    <property type="entry name" value="C2 domain"/>
    <property type="match status" value="2"/>
</dbReference>
<dbReference type="InterPro" id="IPR000008">
    <property type="entry name" value="C2_dom"/>
</dbReference>
<dbReference type="PANTHER" id="PTHR46129:SF2">
    <property type="entry name" value="SYNAPTOTAGMIN 14, ISOFORM D"/>
    <property type="match status" value="1"/>
</dbReference>
<keyword evidence="1" id="KW-0472">Membrane</keyword>
<feature type="transmembrane region" description="Helical" evidence="1">
    <location>
        <begin position="12"/>
        <end position="32"/>
    </location>
</feature>
<feature type="domain" description="C2" evidence="2">
    <location>
        <begin position="302"/>
        <end position="437"/>
    </location>
</feature>
<dbReference type="PANTHER" id="PTHR46129">
    <property type="entry name" value="SYNAPTOTAGMIN 14, ISOFORM D"/>
    <property type="match status" value="1"/>
</dbReference>